<evidence type="ECO:0000256" key="6">
    <source>
        <dbReference type="ARBA" id="ARBA00023211"/>
    </source>
</evidence>
<name>A0A9P0HQX5_NEZVI</name>
<dbReference type="EMBL" id="OV725082">
    <property type="protein sequence ID" value="CAH1406400.1"/>
    <property type="molecule type" value="Genomic_DNA"/>
</dbReference>
<organism evidence="8 9">
    <name type="scientific">Nezara viridula</name>
    <name type="common">Southern green stink bug</name>
    <name type="synonym">Cimex viridulus</name>
    <dbReference type="NCBI Taxonomy" id="85310"/>
    <lineage>
        <taxon>Eukaryota</taxon>
        <taxon>Metazoa</taxon>
        <taxon>Ecdysozoa</taxon>
        <taxon>Arthropoda</taxon>
        <taxon>Hexapoda</taxon>
        <taxon>Insecta</taxon>
        <taxon>Pterygota</taxon>
        <taxon>Neoptera</taxon>
        <taxon>Paraneoptera</taxon>
        <taxon>Hemiptera</taxon>
        <taxon>Heteroptera</taxon>
        <taxon>Panheteroptera</taxon>
        <taxon>Pentatomomorpha</taxon>
        <taxon>Pentatomoidea</taxon>
        <taxon>Pentatomidae</taxon>
        <taxon>Pentatominae</taxon>
        <taxon>Nezara</taxon>
    </lineage>
</organism>
<evidence type="ECO:0000313" key="8">
    <source>
        <dbReference type="EMBL" id="CAH1406400.1"/>
    </source>
</evidence>
<dbReference type="GO" id="GO:0046872">
    <property type="term" value="F:metal ion binding"/>
    <property type="evidence" value="ECO:0007669"/>
    <property type="project" value="UniProtKB-KW"/>
</dbReference>
<reference evidence="8" key="1">
    <citation type="submission" date="2022-01" db="EMBL/GenBank/DDBJ databases">
        <authorList>
            <person name="King R."/>
        </authorList>
    </citation>
    <scope>NUCLEOTIDE SEQUENCE</scope>
</reference>
<comment type="cofactor">
    <cofactor evidence="1">
        <name>Mn(2+)</name>
        <dbReference type="ChEBI" id="CHEBI:29035"/>
    </cofactor>
</comment>
<gene>
    <name evidence="8" type="ORF">NEZAVI_LOCUS14343</name>
</gene>
<keyword evidence="6" id="KW-0464">Manganese</keyword>
<evidence type="ECO:0000256" key="3">
    <source>
        <dbReference type="ARBA" id="ARBA00022723"/>
    </source>
</evidence>
<evidence type="ECO:0000313" key="9">
    <source>
        <dbReference type="Proteomes" id="UP001152798"/>
    </source>
</evidence>
<dbReference type="Gene3D" id="3.90.79.10">
    <property type="entry name" value="Nucleoside Triphosphate Pyrophosphohydrolase"/>
    <property type="match status" value="1"/>
</dbReference>
<dbReference type="AlphaFoldDB" id="A0A9P0HQX5"/>
<dbReference type="Proteomes" id="UP001152798">
    <property type="component" value="Chromosome 6"/>
</dbReference>
<sequence>MNIYPGFLRSPLNEIKVTKFKLYLLRTFCSEIIHSFPSIPEIISEENKNECMRRIQSIRISPRELTENNRKRAAVLIPLCIIDKQLSFLYTLRRENLKRHRGQVSFPGGIEDSTDNTLVDTALRETEEELGVSKESVKVWGSGSIVVGNEFSVLPVLGYLGPLNLNQLKPNPDEVEMAFTIPLQHFCTEDNCRYTQFRYSDAKGYVLPVYINGRCRVWGITALITHIVLTSLLPNHYKQKLEYIKPLVLHPPVL</sequence>
<protein>
    <recommendedName>
        <fullName evidence="7">Nudix hydrolase domain-containing protein</fullName>
    </recommendedName>
</protein>
<keyword evidence="9" id="KW-1185">Reference proteome</keyword>
<dbReference type="InterPro" id="IPR000086">
    <property type="entry name" value="NUDIX_hydrolase_dom"/>
</dbReference>
<keyword evidence="3" id="KW-0479">Metal-binding</keyword>
<dbReference type="PANTHER" id="PTHR12992">
    <property type="entry name" value="NUDIX HYDROLASE"/>
    <property type="match status" value="1"/>
</dbReference>
<dbReference type="Pfam" id="PF00293">
    <property type="entry name" value="NUDIX"/>
    <property type="match status" value="1"/>
</dbReference>
<dbReference type="SUPFAM" id="SSF55811">
    <property type="entry name" value="Nudix"/>
    <property type="match status" value="1"/>
</dbReference>
<dbReference type="PANTHER" id="PTHR12992:SF11">
    <property type="entry name" value="MITOCHONDRIAL COENZYME A DIPHOSPHATASE NUDT8"/>
    <property type="match status" value="1"/>
</dbReference>
<proteinExistence type="predicted"/>
<keyword evidence="5" id="KW-0460">Magnesium</keyword>
<evidence type="ECO:0000256" key="4">
    <source>
        <dbReference type="ARBA" id="ARBA00022801"/>
    </source>
</evidence>
<evidence type="ECO:0000259" key="7">
    <source>
        <dbReference type="PROSITE" id="PS51462"/>
    </source>
</evidence>
<dbReference type="PROSITE" id="PS51462">
    <property type="entry name" value="NUDIX"/>
    <property type="match status" value="1"/>
</dbReference>
<dbReference type="CDD" id="cd03426">
    <property type="entry name" value="NUDIX_CoAse_Nudt7"/>
    <property type="match status" value="1"/>
</dbReference>
<dbReference type="InterPro" id="IPR045121">
    <property type="entry name" value="CoAse"/>
</dbReference>
<comment type="cofactor">
    <cofactor evidence="2">
        <name>Mg(2+)</name>
        <dbReference type="ChEBI" id="CHEBI:18420"/>
    </cofactor>
</comment>
<evidence type="ECO:0000256" key="1">
    <source>
        <dbReference type="ARBA" id="ARBA00001936"/>
    </source>
</evidence>
<accession>A0A9P0HQX5</accession>
<dbReference type="InterPro" id="IPR015797">
    <property type="entry name" value="NUDIX_hydrolase-like_dom_sf"/>
</dbReference>
<keyword evidence="4" id="KW-0378">Hydrolase</keyword>
<dbReference type="OrthoDB" id="206213at2759"/>
<evidence type="ECO:0000256" key="5">
    <source>
        <dbReference type="ARBA" id="ARBA00022842"/>
    </source>
</evidence>
<dbReference type="GO" id="GO:0010945">
    <property type="term" value="F:coenzyme A diphosphatase activity"/>
    <property type="evidence" value="ECO:0007669"/>
    <property type="project" value="InterPro"/>
</dbReference>
<evidence type="ECO:0000256" key="2">
    <source>
        <dbReference type="ARBA" id="ARBA00001946"/>
    </source>
</evidence>
<feature type="domain" description="Nudix hydrolase" evidence="7">
    <location>
        <begin position="70"/>
        <end position="205"/>
    </location>
</feature>